<reference evidence="1" key="1">
    <citation type="journal article" date="2020" name="Nat. Commun.">
        <title>Large-scale genome sequencing of mycorrhizal fungi provides insights into the early evolution of symbiotic traits.</title>
        <authorList>
            <person name="Miyauchi S."/>
            <person name="Kiss E."/>
            <person name="Kuo A."/>
            <person name="Drula E."/>
            <person name="Kohler A."/>
            <person name="Sanchez-Garcia M."/>
            <person name="Morin E."/>
            <person name="Andreopoulos B."/>
            <person name="Barry K.W."/>
            <person name="Bonito G."/>
            <person name="Buee M."/>
            <person name="Carver A."/>
            <person name="Chen C."/>
            <person name="Cichocki N."/>
            <person name="Clum A."/>
            <person name="Culley D."/>
            <person name="Crous P.W."/>
            <person name="Fauchery L."/>
            <person name="Girlanda M."/>
            <person name="Hayes R.D."/>
            <person name="Keri Z."/>
            <person name="LaButti K."/>
            <person name="Lipzen A."/>
            <person name="Lombard V."/>
            <person name="Magnuson J."/>
            <person name="Maillard F."/>
            <person name="Murat C."/>
            <person name="Nolan M."/>
            <person name="Ohm R.A."/>
            <person name="Pangilinan J."/>
            <person name="Pereira M.F."/>
            <person name="Perotto S."/>
            <person name="Peter M."/>
            <person name="Pfister S."/>
            <person name="Riley R."/>
            <person name="Sitrit Y."/>
            <person name="Stielow J.B."/>
            <person name="Szollosi G."/>
            <person name="Zifcakova L."/>
            <person name="Stursova M."/>
            <person name="Spatafora J.W."/>
            <person name="Tedersoo L."/>
            <person name="Vaario L.M."/>
            <person name="Yamada A."/>
            <person name="Yan M."/>
            <person name="Wang P."/>
            <person name="Xu J."/>
            <person name="Bruns T."/>
            <person name="Baldrian P."/>
            <person name="Vilgalys R."/>
            <person name="Dunand C."/>
            <person name="Henrissat B."/>
            <person name="Grigoriev I.V."/>
            <person name="Hibbett D."/>
            <person name="Nagy L.G."/>
            <person name="Martin F.M."/>
        </authorList>
    </citation>
    <scope>NUCLEOTIDE SEQUENCE</scope>
    <source>
        <strain evidence="1">UH-Tt-Lm1</strain>
    </source>
</reference>
<sequence length="183" mass="19895">MPPASIVTHRLETTRKCAGELSVDDPETLGLIRVLRLSNRMSVYGPDFVAIDFQPTGTPPVAPLSLGSCVSNAIDSAVVRLFDFGVVVAAGNEGLVHSLEELSPSHPRNEVIPLALHRIEKTGSARKSKAVETKSVELAEGRSQQAMTDTGIRLLDPSNRDLLPSDEKIRRHHFDLPSENLVE</sequence>
<dbReference type="Proteomes" id="UP000736335">
    <property type="component" value="Unassembled WGS sequence"/>
</dbReference>
<comment type="caution">
    <text evidence="1">The sequence shown here is derived from an EMBL/GenBank/DDBJ whole genome shotgun (WGS) entry which is preliminary data.</text>
</comment>
<name>A0A9P6HNY0_9AGAM</name>
<evidence type="ECO:0000313" key="2">
    <source>
        <dbReference type="Proteomes" id="UP000736335"/>
    </source>
</evidence>
<proteinExistence type="predicted"/>
<accession>A0A9P6HNY0</accession>
<evidence type="ECO:0000313" key="1">
    <source>
        <dbReference type="EMBL" id="KAF9791989.1"/>
    </source>
</evidence>
<gene>
    <name evidence="1" type="ORF">BJ322DRAFT_1206716</name>
</gene>
<protein>
    <submittedName>
        <fullName evidence="1">Uncharacterized protein</fullName>
    </submittedName>
</protein>
<organism evidence="1 2">
    <name type="scientific">Thelephora terrestris</name>
    <dbReference type="NCBI Taxonomy" id="56493"/>
    <lineage>
        <taxon>Eukaryota</taxon>
        <taxon>Fungi</taxon>
        <taxon>Dikarya</taxon>
        <taxon>Basidiomycota</taxon>
        <taxon>Agaricomycotina</taxon>
        <taxon>Agaricomycetes</taxon>
        <taxon>Thelephorales</taxon>
        <taxon>Thelephoraceae</taxon>
        <taxon>Thelephora</taxon>
    </lineage>
</organism>
<reference evidence="1" key="2">
    <citation type="submission" date="2020-11" db="EMBL/GenBank/DDBJ databases">
        <authorList>
            <consortium name="DOE Joint Genome Institute"/>
            <person name="Kuo A."/>
            <person name="Miyauchi S."/>
            <person name="Kiss E."/>
            <person name="Drula E."/>
            <person name="Kohler A."/>
            <person name="Sanchez-Garcia M."/>
            <person name="Andreopoulos B."/>
            <person name="Barry K.W."/>
            <person name="Bonito G."/>
            <person name="Buee M."/>
            <person name="Carver A."/>
            <person name="Chen C."/>
            <person name="Cichocki N."/>
            <person name="Clum A."/>
            <person name="Culley D."/>
            <person name="Crous P.W."/>
            <person name="Fauchery L."/>
            <person name="Girlanda M."/>
            <person name="Hayes R."/>
            <person name="Keri Z."/>
            <person name="Labutti K."/>
            <person name="Lipzen A."/>
            <person name="Lombard V."/>
            <person name="Magnuson J."/>
            <person name="Maillard F."/>
            <person name="Morin E."/>
            <person name="Murat C."/>
            <person name="Nolan M."/>
            <person name="Ohm R."/>
            <person name="Pangilinan J."/>
            <person name="Pereira M."/>
            <person name="Perotto S."/>
            <person name="Peter M."/>
            <person name="Riley R."/>
            <person name="Sitrit Y."/>
            <person name="Stielow B."/>
            <person name="Szollosi G."/>
            <person name="Zifcakova L."/>
            <person name="Stursova M."/>
            <person name="Spatafora J.W."/>
            <person name="Tedersoo L."/>
            <person name="Vaario L.-M."/>
            <person name="Yamada A."/>
            <person name="Yan M."/>
            <person name="Wang P."/>
            <person name="Xu J."/>
            <person name="Bruns T."/>
            <person name="Baldrian P."/>
            <person name="Vilgalys R."/>
            <person name="Henrissat B."/>
            <person name="Grigoriev I.V."/>
            <person name="Hibbett D."/>
            <person name="Nagy L.G."/>
            <person name="Martin F.M."/>
        </authorList>
    </citation>
    <scope>NUCLEOTIDE SEQUENCE</scope>
    <source>
        <strain evidence="1">UH-Tt-Lm1</strain>
    </source>
</reference>
<dbReference type="AlphaFoldDB" id="A0A9P6HNY0"/>
<keyword evidence="2" id="KW-1185">Reference proteome</keyword>
<dbReference type="EMBL" id="WIUZ02000001">
    <property type="protein sequence ID" value="KAF9791989.1"/>
    <property type="molecule type" value="Genomic_DNA"/>
</dbReference>